<evidence type="ECO:0000313" key="3">
    <source>
        <dbReference type="EMBL" id="TWG41023.1"/>
    </source>
</evidence>
<feature type="region of interest" description="Disordered" evidence="1">
    <location>
        <begin position="482"/>
        <end position="507"/>
    </location>
</feature>
<comment type="caution">
    <text evidence="3">The sequence shown here is derived from an EMBL/GenBank/DDBJ whole genome shotgun (WGS) entry which is preliminary data.</text>
</comment>
<dbReference type="Pfam" id="PF09995">
    <property type="entry name" value="MPAB_Lcp_cat"/>
    <property type="match status" value="1"/>
</dbReference>
<dbReference type="GO" id="GO:0016491">
    <property type="term" value="F:oxidoreductase activity"/>
    <property type="evidence" value="ECO:0007669"/>
    <property type="project" value="InterPro"/>
</dbReference>
<dbReference type="InterPro" id="IPR018713">
    <property type="entry name" value="MPAB/Lcp_cat_dom"/>
</dbReference>
<feature type="domain" description="ER-bound oxygenase mpaB/mpaB'/Rubber oxygenase catalytic" evidence="2">
    <location>
        <begin position="259"/>
        <end position="388"/>
    </location>
</feature>
<feature type="compositionally biased region" description="Low complexity" evidence="1">
    <location>
        <begin position="487"/>
        <end position="507"/>
    </location>
</feature>
<evidence type="ECO:0000313" key="4">
    <source>
        <dbReference type="Proteomes" id="UP000321485"/>
    </source>
</evidence>
<dbReference type="AlphaFoldDB" id="A0A561XY31"/>
<protein>
    <submittedName>
        <fullName evidence="3">Uncharacterized protein DUF2236</fullName>
    </submittedName>
</protein>
<accession>A0A561XY31</accession>
<dbReference type="RefSeq" id="WP_146869499.1">
    <property type="nucleotide sequence ID" value="NZ_VJWE01000001.1"/>
</dbReference>
<proteinExistence type="predicted"/>
<dbReference type="PANTHER" id="PTHR37539:SF1">
    <property type="entry name" value="ER-BOUND OXYGENASE MPAB_MPAB'_RUBBER OXYGENASE CATALYTIC DOMAIN-CONTAINING PROTEIN"/>
    <property type="match status" value="1"/>
</dbReference>
<evidence type="ECO:0000259" key="2">
    <source>
        <dbReference type="Pfam" id="PF09995"/>
    </source>
</evidence>
<dbReference type="Proteomes" id="UP000321485">
    <property type="component" value="Unassembled WGS sequence"/>
</dbReference>
<gene>
    <name evidence="3" type="ORF">ATF69_0006</name>
</gene>
<evidence type="ECO:0000256" key="1">
    <source>
        <dbReference type="SAM" id="MobiDB-lite"/>
    </source>
</evidence>
<dbReference type="PANTHER" id="PTHR37539">
    <property type="entry name" value="SECRETED PROTEIN-RELATED"/>
    <property type="match status" value="1"/>
</dbReference>
<dbReference type="GeneID" id="51109097"/>
<reference evidence="3 4" key="1">
    <citation type="journal article" date="2015" name="Stand. Genomic Sci.">
        <title>Genomic Encyclopedia of Bacterial and Archaeal Type Strains, Phase III: the genomes of soil and plant-associated and newly described type strains.</title>
        <authorList>
            <person name="Whitman W.B."/>
            <person name="Woyke T."/>
            <person name="Klenk H.P."/>
            <person name="Zhou Y."/>
            <person name="Lilburn T.G."/>
            <person name="Beck B.J."/>
            <person name="De Vos P."/>
            <person name="Vandamme P."/>
            <person name="Eisen J.A."/>
            <person name="Garrity G."/>
            <person name="Hugenholtz P."/>
            <person name="Kyrpides N.C."/>
        </authorList>
    </citation>
    <scope>NUCLEOTIDE SEQUENCE [LARGE SCALE GENOMIC DNA]</scope>
    <source>
        <strain evidence="3 4">DSM 64</strain>
    </source>
</reference>
<organism evidence="3 4">
    <name type="scientific">Acidovorax delafieldii</name>
    <name type="common">Pseudomonas delafieldii</name>
    <dbReference type="NCBI Taxonomy" id="47920"/>
    <lineage>
        <taxon>Bacteria</taxon>
        <taxon>Pseudomonadati</taxon>
        <taxon>Pseudomonadota</taxon>
        <taxon>Betaproteobacteria</taxon>
        <taxon>Burkholderiales</taxon>
        <taxon>Comamonadaceae</taxon>
        <taxon>Acidovorax</taxon>
    </lineage>
</organism>
<dbReference type="InterPro" id="IPR037473">
    <property type="entry name" value="Lcp-like"/>
</dbReference>
<name>A0A561XY31_ACIDE</name>
<dbReference type="EMBL" id="VJWE01000001">
    <property type="protein sequence ID" value="TWG41023.1"/>
    <property type="molecule type" value="Genomic_DNA"/>
</dbReference>
<sequence>MTSKLHNPLLPAADLAPMQHHADPLADATIARILGHWPPGDVAADAPQWAHINTVNLLFSQWTDNATLATWQATEGPVQVGDGDKAAKGYVTAEMAKALNDYVQAAQVLPPWADARKIERAEKLFMDHGALSCILLFCASLPECYVVPDLSSVLHTTGQLEQNTEYRIRSTAAMIFPVMLHGGLSPRGAGVAQVLKVRLIHATVRNLILHGSPEHAIAQWKAGGDGLVVPRAAPAGGGRSVMYQTLYARGWNLAAKGLPCNQEELAYTLLTFGYVFLRSMRRLGLGLPPGDEEAYLHAWNVVGHVLGIDRSLMVETMAQGDALMALMQARGRAEPVTPDPRPALGQALMQTMANALPWRIVKPFPQLMTRYLCGRETAEDLGLNQPVPWLSALLFWCVLLLARAIDAVVGLLLPRFSIVRMLTRALGYHFMSRVLMSQTRPLQLPTELLNQVDTVVHSWSDDPHAPGWLNRIEDRLTTSGSWSRGLAGKAKPAQAGQTGQAQQATSP</sequence>